<name>A0A5D2Y0Z2_GOSMU</name>
<dbReference type="Proteomes" id="UP000323597">
    <property type="component" value="Chromosome A09"/>
</dbReference>
<sequence>MAFFNCFSLPKFKARLSFHTSGKAVIALSADNLEAKSKALANFDMGKESSRHLGSNPKENLHMPVFDLTVDDLKSERFNGVFPKLQACHLLLKPPGIAVHIEYASTKKVTQYQGERFPFWEILKSGFEHVLHVVRVGCDCIAQNMDMDGVPWRVL</sequence>
<keyword evidence="2" id="KW-1185">Reference proteome</keyword>
<dbReference type="AlphaFoldDB" id="A0A5D2Y0Z2"/>
<dbReference type="EMBL" id="CM017644">
    <property type="protein sequence ID" value="TYJ18821.1"/>
    <property type="molecule type" value="Genomic_DNA"/>
</dbReference>
<organism evidence="1 2">
    <name type="scientific">Gossypium mustelinum</name>
    <name type="common">Cotton</name>
    <name type="synonym">Gossypium caicoense</name>
    <dbReference type="NCBI Taxonomy" id="34275"/>
    <lineage>
        <taxon>Eukaryota</taxon>
        <taxon>Viridiplantae</taxon>
        <taxon>Streptophyta</taxon>
        <taxon>Embryophyta</taxon>
        <taxon>Tracheophyta</taxon>
        <taxon>Spermatophyta</taxon>
        <taxon>Magnoliopsida</taxon>
        <taxon>eudicotyledons</taxon>
        <taxon>Gunneridae</taxon>
        <taxon>Pentapetalae</taxon>
        <taxon>rosids</taxon>
        <taxon>malvids</taxon>
        <taxon>Malvales</taxon>
        <taxon>Malvaceae</taxon>
        <taxon>Malvoideae</taxon>
        <taxon>Gossypium</taxon>
    </lineage>
</organism>
<proteinExistence type="predicted"/>
<protein>
    <submittedName>
        <fullName evidence="1">Uncharacterized protein</fullName>
    </submittedName>
</protein>
<evidence type="ECO:0000313" key="1">
    <source>
        <dbReference type="EMBL" id="TYJ18821.1"/>
    </source>
</evidence>
<accession>A0A5D2Y0Z2</accession>
<evidence type="ECO:0000313" key="2">
    <source>
        <dbReference type="Proteomes" id="UP000323597"/>
    </source>
</evidence>
<gene>
    <name evidence="1" type="ORF">E1A91_A09G148700v1</name>
</gene>
<reference evidence="1 2" key="1">
    <citation type="submission" date="2019-07" db="EMBL/GenBank/DDBJ databases">
        <title>WGS assembly of Gossypium mustelinum.</title>
        <authorList>
            <person name="Chen Z.J."/>
            <person name="Sreedasyam A."/>
            <person name="Ando A."/>
            <person name="Song Q."/>
            <person name="De L."/>
            <person name="Hulse-Kemp A."/>
            <person name="Ding M."/>
            <person name="Ye W."/>
            <person name="Kirkbride R."/>
            <person name="Jenkins J."/>
            <person name="Plott C."/>
            <person name="Lovell J."/>
            <person name="Lin Y.-M."/>
            <person name="Vaughn R."/>
            <person name="Liu B."/>
            <person name="Li W."/>
            <person name="Simpson S."/>
            <person name="Scheffler B."/>
            <person name="Saski C."/>
            <person name="Grover C."/>
            <person name="Hu G."/>
            <person name="Conover J."/>
            <person name="Carlson J."/>
            <person name="Shu S."/>
            <person name="Boston L."/>
            <person name="Williams M."/>
            <person name="Peterson D."/>
            <person name="Mcgee K."/>
            <person name="Jones D."/>
            <person name="Wendel J."/>
            <person name="Stelly D."/>
            <person name="Grimwood J."/>
            <person name="Schmutz J."/>
        </authorList>
    </citation>
    <scope>NUCLEOTIDE SEQUENCE [LARGE SCALE GENOMIC DNA]</scope>
    <source>
        <strain evidence="1">1408120.09</strain>
    </source>
</reference>